<reference evidence="2 3" key="1">
    <citation type="submission" date="2016-04" db="EMBL/GenBank/DDBJ databases">
        <title>A degradative enzymes factory behind the ericoid mycorrhizal symbiosis.</title>
        <authorList>
            <consortium name="DOE Joint Genome Institute"/>
            <person name="Martino E."/>
            <person name="Morin E."/>
            <person name="Grelet G."/>
            <person name="Kuo A."/>
            <person name="Kohler A."/>
            <person name="Daghino S."/>
            <person name="Barry K."/>
            <person name="Choi C."/>
            <person name="Cichocki N."/>
            <person name="Clum A."/>
            <person name="Copeland A."/>
            <person name="Hainaut M."/>
            <person name="Haridas S."/>
            <person name="Labutti K."/>
            <person name="Lindquist E."/>
            <person name="Lipzen A."/>
            <person name="Khouja H.-R."/>
            <person name="Murat C."/>
            <person name="Ohm R."/>
            <person name="Olson A."/>
            <person name="Spatafora J."/>
            <person name="Veneault-Fourrey C."/>
            <person name="Henrissat B."/>
            <person name="Grigoriev I."/>
            <person name="Martin F."/>
            <person name="Perotto S."/>
        </authorList>
    </citation>
    <scope>NUCLEOTIDE SEQUENCE [LARGE SCALE GENOMIC DNA]</scope>
    <source>
        <strain evidence="2 3">E</strain>
    </source>
</reference>
<keyword evidence="3" id="KW-1185">Reference proteome</keyword>
<dbReference type="AlphaFoldDB" id="A0A2J6SJB9"/>
<protein>
    <submittedName>
        <fullName evidence="2">Uncharacterized protein</fullName>
    </submittedName>
</protein>
<organism evidence="2 3">
    <name type="scientific">Hyaloscypha bicolor E</name>
    <dbReference type="NCBI Taxonomy" id="1095630"/>
    <lineage>
        <taxon>Eukaryota</taxon>
        <taxon>Fungi</taxon>
        <taxon>Dikarya</taxon>
        <taxon>Ascomycota</taxon>
        <taxon>Pezizomycotina</taxon>
        <taxon>Leotiomycetes</taxon>
        <taxon>Helotiales</taxon>
        <taxon>Hyaloscyphaceae</taxon>
        <taxon>Hyaloscypha</taxon>
        <taxon>Hyaloscypha bicolor</taxon>
    </lineage>
</organism>
<dbReference type="EMBL" id="KZ613913">
    <property type="protein sequence ID" value="PMD50846.1"/>
    <property type="molecule type" value="Genomic_DNA"/>
</dbReference>
<dbReference type="GeneID" id="36592293"/>
<accession>A0A2J6SJB9</accession>
<evidence type="ECO:0000256" key="1">
    <source>
        <dbReference type="SAM" id="MobiDB-lite"/>
    </source>
</evidence>
<feature type="region of interest" description="Disordered" evidence="1">
    <location>
        <begin position="1"/>
        <end position="40"/>
    </location>
</feature>
<evidence type="ECO:0000313" key="3">
    <source>
        <dbReference type="Proteomes" id="UP000235371"/>
    </source>
</evidence>
<dbReference type="Proteomes" id="UP000235371">
    <property type="component" value="Unassembled WGS sequence"/>
</dbReference>
<proteinExistence type="predicted"/>
<gene>
    <name evidence="2" type="ORF">K444DRAFT_638157</name>
</gene>
<sequence>MSTQKTPKQSSVFSVIDSPSTPFPPSTAASFSERHQEHRHGDLESAINRLSDDLSQQRKAFDKLKRTLEDDKDHQLAADLDKDRMIKATEHGLKHYYRGDWKEYLRGYGILDRK</sequence>
<evidence type="ECO:0000313" key="2">
    <source>
        <dbReference type="EMBL" id="PMD50846.1"/>
    </source>
</evidence>
<dbReference type="RefSeq" id="XP_024727750.1">
    <property type="nucleotide sequence ID" value="XM_024884216.1"/>
</dbReference>
<dbReference type="InParanoid" id="A0A2J6SJB9"/>
<name>A0A2J6SJB9_9HELO</name>
<feature type="compositionally biased region" description="Polar residues" evidence="1">
    <location>
        <begin position="1"/>
        <end position="13"/>
    </location>
</feature>